<feature type="domain" description="Peptidase M20 dimerisation" evidence="3">
    <location>
        <begin position="190"/>
        <end position="312"/>
    </location>
</feature>
<dbReference type="SUPFAM" id="SSF55031">
    <property type="entry name" value="Bacterial exopeptidase dimerisation domain"/>
    <property type="match status" value="1"/>
</dbReference>
<evidence type="ECO:0000313" key="4">
    <source>
        <dbReference type="EMBL" id="TDH63027.1"/>
    </source>
</evidence>
<keyword evidence="1" id="KW-0479">Metal-binding</keyword>
<evidence type="ECO:0000259" key="3">
    <source>
        <dbReference type="Pfam" id="PF07687"/>
    </source>
</evidence>
<proteinExistence type="predicted"/>
<organism evidence="4 5">
    <name type="scientific">Dankookia rubra</name>
    <dbReference type="NCBI Taxonomy" id="1442381"/>
    <lineage>
        <taxon>Bacteria</taxon>
        <taxon>Pseudomonadati</taxon>
        <taxon>Pseudomonadota</taxon>
        <taxon>Alphaproteobacteria</taxon>
        <taxon>Acetobacterales</taxon>
        <taxon>Roseomonadaceae</taxon>
        <taxon>Dankookia</taxon>
    </lineage>
</organism>
<dbReference type="PANTHER" id="PTHR43808">
    <property type="entry name" value="ACETYLORNITHINE DEACETYLASE"/>
    <property type="match status" value="1"/>
</dbReference>
<sequence length="414" mass="42708">MTRTEFAARAESDADRVVALTRALVAVPSPNPPGDTRACAEVAAALVGDAVPGVEIALHATSDLVTNLVARVRGHAPGRRLVFNGHLDTYPVNEALPWTVPPLGGLLRDGRLYGRGTADMKGGIAASIHALALLAEHPGLWRGEAVLTLAGDEESMGVLGTRWLMDNVPHAVGDAVIIGDAGSPRVLRFGEKGFLWIELEATGRASHGAHVHLGVNALDRLCAALDAVRGLRDLVPDAPPGVTAAIAAARPVSEALAGAGEAEVLGSVTVNIGRVEGGTSTNLVPASARAGIDIRLPVGIPCATAEAALAAALGGREGISYQVLRRFEPNHTAPAHEIVRRTAAAAAEVLGGPCAVNMRVGGSDARWFRMAGLPTVVYGPTPHNMGGADEYVLVEELRQVALVHALAALDFLAA</sequence>
<dbReference type="EMBL" id="SMSJ01000007">
    <property type="protein sequence ID" value="TDH63027.1"/>
    <property type="molecule type" value="Genomic_DNA"/>
</dbReference>
<dbReference type="AlphaFoldDB" id="A0A4R5QK36"/>
<accession>A0A4R5QK36</accession>
<dbReference type="InterPro" id="IPR050072">
    <property type="entry name" value="Peptidase_M20A"/>
</dbReference>
<dbReference type="RefSeq" id="WP_133288173.1">
    <property type="nucleotide sequence ID" value="NZ_SMSJ01000007.1"/>
</dbReference>
<dbReference type="SUPFAM" id="SSF53187">
    <property type="entry name" value="Zn-dependent exopeptidases"/>
    <property type="match status" value="1"/>
</dbReference>
<gene>
    <name evidence="4" type="ORF">E2C06_08510</name>
</gene>
<comment type="caution">
    <text evidence="4">The sequence shown here is derived from an EMBL/GenBank/DDBJ whole genome shotgun (WGS) entry which is preliminary data.</text>
</comment>
<dbReference type="InterPro" id="IPR011650">
    <property type="entry name" value="Peptidase_M20_dimer"/>
</dbReference>
<dbReference type="GO" id="GO:0046872">
    <property type="term" value="F:metal ion binding"/>
    <property type="evidence" value="ECO:0007669"/>
    <property type="project" value="UniProtKB-KW"/>
</dbReference>
<dbReference type="Gene3D" id="3.30.70.360">
    <property type="match status" value="1"/>
</dbReference>
<dbReference type="PANTHER" id="PTHR43808:SF32">
    <property type="entry name" value="ARGE_DAPE-RELATED DEACYLASE"/>
    <property type="match status" value="1"/>
</dbReference>
<evidence type="ECO:0000256" key="2">
    <source>
        <dbReference type="ARBA" id="ARBA00022801"/>
    </source>
</evidence>
<name>A0A4R5QK36_9PROT</name>
<keyword evidence="2" id="KW-0378">Hydrolase</keyword>
<dbReference type="Pfam" id="PF01546">
    <property type="entry name" value="Peptidase_M20"/>
    <property type="match status" value="1"/>
</dbReference>
<evidence type="ECO:0000313" key="5">
    <source>
        <dbReference type="Proteomes" id="UP000295096"/>
    </source>
</evidence>
<protein>
    <submittedName>
        <fullName evidence="4">M20 family peptidase</fullName>
    </submittedName>
</protein>
<dbReference type="OrthoDB" id="9809784at2"/>
<evidence type="ECO:0000256" key="1">
    <source>
        <dbReference type="ARBA" id="ARBA00022723"/>
    </source>
</evidence>
<reference evidence="4 5" key="1">
    <citation type="journal article" date="2016" name="J. Microbiol.">
        <title>Dankookia rubra gen. nov., sp. nov., an alphaproteobacterium isolated from sediment of a shallow stream.</title>
        <authorList>
            <person name="Kim W.H."/>
            <person name="Kim D.H."/>
            <person name="Kang K."/>
            <person name="Ahn T.Y."/>
        </authorList>
    </citation>
    <scope>NUCLEOTIDE SEQUENCE [LARGE SCALE GENOMIC DNA]</scope>
    <source>
        <strain evidence="4 5">JCM30602</strain>
    </source>
</reference>
<dbReference type="GO" id="GO:0016787">
    <property type="term" value="F:hydrolase activity"/>
    <property type="evidence" value="ECO:0007669"/>
    <property type="project" value="UniProtKB-KW"/>
</dbReference>
<dbReference type="InterPro" id="IPR002933">
    <property type="entry name" value="Peptidase_M20"/>
</dbReference>
<dbReference type="InterPro" id="IPR036264">
    <property type="entry name" value="Bact_exopeptidase_dim_dom"/>
</dbReference>
<keyword evidence="5" id="KW-1185">Reference proteome</keyword>
<dbReference type="Gene3D" id="3.40.630.10">
    <property type="entry name" value="Zn peptidases"/>
    <property type="match status" value="1"/>
</dbReference>
<dbReference type="Proteomes" id="UP000295096">
    <property type="component" value="Unassembled WGS sequence"/>
</dbReference>
<dbReference type="Pfam" id="PF07687">
    <property type="entry name" value="M20_dimer"/>
    <property type="match status" value="1"/>
</dbReference>